<dbReference type="Pfam" id="PF00679">
    <property type="entry name" value="EFG_C"/>
    <property type="match status" value="1"/>
</dbReference>
<dbReference type="Proteomes" id="UP000694888">
    <property type="component" value="Unplaced"/>
</dbReference>
<dbReference type="SUPFAM" id="SSF52540">
    <property type="entry name" value="P-loop containing nucleoside triphosphate hydrolases"/>
    <property type="match status" value="1"/>
</dbReference>
<dbReference type="Pfam" id="PF25118">
    <property type="entry name" value="EFL1"/>
    <property type="match status" value="1"/>
</dbReference>
<name>A0ABM0JYM1_APLCA</name>
<dbReference type="InterPro" id="IPR020568">
    <property type="entry name" value="Ribosomal_Su5_D2-typ_SF"/>
</dbReference>
<feature type="compositionally biased region" description="Acidic residues" evidence="3">
    <location>
        <begin position="201"/>
        <end position="210"/>
    </location>
</feature>
<reference evidence="6" key="1">
    <citation type="submission" date="2025-08" db="UniProtKB">
        <authorList>
            <consortium name="RefSeq"/>
        </authorList>
    </citation>
    <scope>IDENTIFICATION</scope>
</reference>
<keyword evidence="5" id="KW-1185">Reference proteome</keyword>
<gene>
    <name evidence="6" type="primary">LOC101850740</name>
</gene>
<dbReference type="PANTHER" id="PTHR42908">
    <property type="entry name" value="TRANSLATION ELONGATION FACTOR-RELATED"/>
    <property type="match status" value="1"/>
</dbReference>
<feature type="compositionally biased region" description="Basic and acidic residues" evidence="3">
    <location>
        <begin position="458"/>
        <end position="467"/>
    </location>
</feature>
<dbReference type="Gene3D" id="3.30.70.870">
    <property type="entry name" value="Elongation Factor G (Translational Gtpase), domain 3"/>
    <property type="match status" value="1"/>
</dbReference>
<evidence type="ECO:0000259" key="4">
    <source>
        <dbReference type="PROSITE" id="PS51722"/>
    </source>
</evidence>
<evidence type="ECO:0000313" key="6">
    <source>
        <dbReference type="RefSeq" id="XP_005104612.1"/>
    </source>
</evidence>
<feature type="domain" description="Tr-type G" evidence="4">
    <location>
        <begin position="20"/>
        <end position="270"/>
    </location>
</feature>
<dbReference type="InterPro" id="IPR056752">
    <property type="entry name" value="EFL1"/>
</dbReference>
<dbReference type="InterPro" id="IPR027417">
    <property type="entry name" value="P-loop_NTPase"/>
</dbReference>
<dbReference type="InterPro" id="IPR004161">
    <property type="entry name" value="EFTu-like_2"/>
</dbReference>
<dbReference type="PRINTS" id="PR00315">
    <property type="entry name" value="ELONGATNFCT"/>
</dbReference>
<accession>A0ABM0JYM1</accession>
<dbReference type="PANTHER" id="PTHR42908:SF3">
    <property type="entry name" value="ELONGATION FACTOR-LIKE GTPASE 1"/>
    <property type="match status" value="1"/>
</dbReference>
<sequence>MNRSKQATLEQLCQLQQKPSHIRNICILAHVDHGKTTLADALVASNGIISKRNAGKIRYMDSRADEQERGITMKSSAITLLYEKTHQGVHPQQYLINLIDSPGHVDFSSEVSTAVRLCDGAVVVVDVVEGVCPQTQAVLRQAWLENIRPMLVLNKMDRLISELKFTPLEAYYHLIQVLEQVNLITNQLFISEAMDRTSKDNEEENEDSAETNDPKSYDWTVIEDEEENKNIYFSPELGNVVFASAYDGWGFSVKDFARMYAAKLGTKESVLLKTLWGDYFINMKSKRIVKGAQSKGKKPLFVQFALENIWAGYDAVLEQKDSAMTEKIVKSLGLTITTRDTRHKDPRILLQAIMSQWLPLSDAVLDTVVTCTPSPLKVSEERVEALMCSQSRQFSSLPEPTQSLKSDFLACSSCPEAPVILYVSKMFPMERKCLPQHRARPLTEEELRLRREEARRRHAEMKAKMEENASESNQNTNGEVEAHGHSYLKESNSQKTEEDPEENVFIAFARVFSGTVRKGQTMFFLGPKHDPGKALADFNDKSMAELLSQPDVLSQTHITAVEIKDIYLLMGRELETVDEVPAGNVLGIGGLEESILKSGTLATTLACPAFTDMYFDASPIVRVAVESAHACDMSKLIQGLRLLNQADPCVEVRVQETGEHVIIAAGEVHLQRCIDDLRERYAKVEVNVSKPIVPFRETLTVPPKMDMVNETILEQGQADKEEDEDDTIQASTADRQCHLLLRAAPLPGTVADILLQHQETLKALDSMTTANITGRSELQMGFCMNKAAVETLQTVKQHLKEEFEKAGGEWVGAEDKIWSFGPRRCGPNILLNCVKGYNRPSVWLSLEGGGAVGKVADFDNSVISGFQIATLAGPLCEEPMHGVCFMVEDWWYGSQAKASVSQQGSSSHRSSPCIEEASNGKDIASLTSDECNLLSSDLKSKVEICDSSSGKVENGEDGELPLTGENGHAVQETHVFQGSDTIQRQSNVFGPLSGQLISTVKEGCRRAFQAQPQRLMAAMYKCEVQATMEVLGKLHGVLSKRYGQVLSEEMQEGTDIFNVTAALPVVESFGFSEDIRKKTSGLASPQLKFSHWEMLTVDPFWVPTTEEEYTHFGEKADAENKARLYMNKVRKRKGLRTDEKIVEFAEKQRTLTKMK</sequence>
<dbReference type="NCBIfam" id="TIGR00231">
    <property type="entry name" value="small_GTP"/>
    <property type="match status" value="1"/>
</dbReference>
<dbReference type="Gene3D" id="3.40.50.300">
    <property type="entry name" value="P-loop containing nucleotide triphosphate hydrolases"/>
    <property type="match status" value="1"/>
</dbReference>
<dbReference type="InterPro" id="IPR014721">
    <property type="entry name" value="Ribsml_uS5_D2-typ_fold_subgr"/>
</dbReference>
<dbReference type="InterPro" id="IPR005225">
    <property type="entry name" value="Small_GTP-bd"/>
</dbReference>
<dbReference type="InterPro" id="IPR035647">
    <property type="entry name" value="EFG_III/V"/>
</dbReference>
<dbReference type="RefSeq" id="XP_005104612.1">
    <property type="nucleotide sequence ID" value="XM_005104555.3"/>
</dbReference>
<evidence type="ECO:0000256" key="3">
    <source>
        <dbReference type="SAM" id="MobiDB-lite"/>
    </source>
</evidence>
<dbReference type="SMART" id="SM00838">
    <property type="entry name" value="EFG_C"/>
    <property type="match status" value="1"/>
</dbReference>
<organism evidence="5 6">
    <name type="scientific">Aplysia californica</name>
    <name type="common">California sea hare</name>
    <dbReference type="NCBI Taxonomy" id="6500"/>
    <lineage>
        <taxon>Eukaryota</taxon>
        <taxon>Metazoa</taxon>
        <taxon>Spiralia</taxon>
        <taxon>Lophotrochozoa</taxon>
        <taxon>Mollusca</taxon>
        <taxon>Gastropoda</taxon>
        <taxon>Heterobranchia</taxon>
        <taxon>Euthyneura</taxon>
        <taxon>Tectipleura</taxon>
        <taxon>Aplysiida</taxon>
        <taxon>Aplysioidea</taxon>
        <taxon>Aplysiidae</taxon>
        <taxon>Aplysia</taxon>
    </lineage>
</organism>
<protein>
    <submittedName>
        <fullName evidence="6">Elongation factor-like GTPase 1</fullName>
    </submittedName>
</protein>
<dbReference type="Pfam" id="PF03144">
    <property type="entry name" value="GTP_EFTU_D2"/>
    <property type="match status" value="1"/>
</dbReference>
<dbReference type="Gene3D" id="3.30.230.10">
    <property type="match status" value="1"/>
</dbReference>
<dbReference type="CDD" id="cd04096">
    <property type="entry name" value="eEF2_snRNP_like_C"/>
    <property type="match status" value="1"/>
</dbReference>
<dbReference type="CDD" id="cd01885">
    <property type="entry name" value="EF2"/>
    <property type="match status" value="1"/>
</dbReference>
<dbReference type="CDD" id="cd16268">
    <property type="entry name" value="EF2_II"/>
    <property type="match status" value="1"/>
</dbReference>
<dbReference type="Gene3D" id="2.40.30.10">
    <property type="entry name" value="Translation factors"/>
    <property type="match status" value="1"/>
</dbReference>
<dbReference type="InterPro" id="IPR041095">
    <property type="entry name" value="EFG_II"/>
</dbReference>
<dbReference type="InterPro" id="IPR009000">
    <property type="entry name" value="Transl_B-barrel_sf"/>
</dbReference>
<dbReference type="InterPro" id="IPR000795">
    <property type="entry name" value="T_Tr_GTP-bd_dom"/>
</dbReference>
<dbReference type="Pfam" id="PF14492">
    <property type="entry name" value="EFG_III"/>
    <property type="match status" value="1"/>
</dbReference>
<feature type="region of interest" description="Disordered" evidence="3">
    <location>
        <begin position="458"/>
        <end position="479"/>
    </location>
</feature>
<evidence type="ECO:0000256" key="2">
    <source>
        <dbReference type="ARBA" id="ARBA00023134"/>
    </source>
</evidence>
<dbReference type="Gene3D" id="3.90.1430.10">
    <property type="entry name" value="Yeast translation eEF2 (G' domain)"/>
    <property type="match status" value="1"/>
</dbReference>
<dbReference type="CDD" id="cd16261">
    <property type="entry name" value="EF2_snRNP_III"/>
    <property type="match status" value="1"/>
</dbReference>
<dbReference type="InterPro" id="IPR000640">
    <property type="entry name" value="EFG_V-like"/>
</dbReference>
<dbReference type="CDD" id="cd01681">
    <property type="entry name" value="aeEF2_snRNP_like_IV"/>
    <property type="match status" value="1"/>
</dbReference>
<dbReference type="SUPFAM" id="SSF54211">
    <property type="entry name" value="Ribosomal protein S5 domain 2-like"/>
    <property type="match status" value="1"/>
</dbReference>
<dbReference type="SUPFAM" id="SSF50447">
    <property type="entry name" value="Translation proteins"/>
    <property type="match status" value="1"/>
</dbReference>
<dbReference type="Gene3D" id="3.30.70.240">
    <property type="match status" value="1"/>
</dbReference>
<evidence type="ECO:0000313" key="5">
    <source>
        <dbReference type="Proteomes" id="UP000694888"/>
    </source>
</evidence>
<dbReference type="GeneID" id="101850740"/>
<dbReference type="Pfam" id="PF00009">
    <property type="entry name" value="GTP_EFTU"/>
    <property type="match status" value="1"/>
</dbReference>
<proteinExistence type="predicted"/>
<feature type="region of interest" description="Disordered" evidence="3">
    <location>
        <begin position="195"/>
        <end position="215"/>
    </location>
</feature>
<evidence type="ECO:0000256" key="1">
    <source>
        <dbReference type="ARBA" id="ARBA00022741"/>
    </source>
</evidence>
<dbReference type="PROSITE" id="PS51722">
    <property type="entry name" value="G_TR_2"/>
    <property type="match status" value="1"/>
</dbReference>
<dbReference type="SUPFAM" id="SSF54980">
    <property type="entry name" value="EF-G C-terminal domain-like"/>
    <property type="match status" value="2"/>
</dbReference>
<keyword evidence="2" id="KW-0342">GTP-binding</keyword>
<keyword evidence="1" id="KW-0547">Nucleotide-binding</keyword>